<evidence type="ECO:0000313" key="1">
    <source>
        <dbReference type="EMBL" id="GAA1559070.1"/>
    </source>
</evidence>
<dbReference type="Proteomes" id="UP001501470">
    <property type="component" value="Unassembled WGS sequence"/>
</dbReference>
<proteinExistence type="predicted"/>
<accession>A0ABN2CMI1</accession>
<reference evidence="1 2" key="1">
    <citation type="journal article" date="2019" name="Int. J. Syst. Evol. Microbiol.">
        <title>The Global Catalogue of Microorganisms (GCM) 10K type strain sequencing project: providing services to taxonomists for standard genome sequencing and annotation.</title>
        <authorList>
            <consortium name="The Broad Institute Genomics Platform"/>
            <consortium name="The Broad Institute Genome Sequencing Center for Infectious Disease"/>
            <person name="Wu L."/>
            <person name="Ma J."/>
        </authorList>
    </citation>
    <scope>NUCLEOTIDE SEQUENCE [LARGE SCALE GENOMIC DNA]</scope>
    <source>
        <strain evidence="1 2">JCM 15933</strain>
    </source>
</reference>
<dbReference type="RefSeq" id="WP_344511380.1">
    <property type="nucleotide sequence ID" value="NZ_BAAAQD010000028.1"/>
</dbReference>
<sequence length="96" mass="10615">MNIKCGVNGEGRDVHQIFVCHHCGMPVCEEHGWVVAADDAFAEFTHVLSVLPDVPPPATGLTVPRPAMHCRDCVDRFHKGTVKRHGWADPRPVVRP</sequence>
<organism evidence="1 2">
    <name type="scientific">Dactylosporangium maewongense</name>
    <dbReference type="NCBI Taxonomy" id="634393"/>
    <lineage>
        <taxon>Bacteria</taxon>
        <taxon>Bacillati</taxon>
        <taxon>Actinomycetota</taxon>
        <taxon>Actinomycetes</taxon>
        <taxon>Micromonosporales</taxon>
        <taxon>Micromonosporaceae</taxon>
        <taxon>Dactylosporangium</taxon>
    </lineage>
</organism>
<gene>
    <name evidence="1" type="ORF">GCM10009827_095080</name>
</gene>
<evidence type="ECO:0000313" key="2">
    <source>
        <dbReference type="Proteomes" id="UP001501470"/>
    </source>
</evidence>
<protein>
    <submittedName>
        <fullName evidence="1">Uncharacterized protein</fullName>
    </submittedName>
</protein>
<keyword evidence="2" id="KW-1185">Reference proteome</keyword>
<dbReference type="EMBL" id="BAAAQD010000028">
    <property type="protein sequence ID" value="GAA1559070.1"/>
    <property type="molecule type" value="Genomic_DNA"/>
</dbReference>
<name>A0ABN2CMI1_9ACTN</name>
<comment type="caution">
    <text evidence="1">The sequence shown here is derived from an EMBL/GenBank/DDBJ whole genome shotgun (WGS) entry which is preliminary data.</text>
</comment>